<dbReference type="AlphaFoldDB" id="A0A1Z1MJ48"/>
<evidence type="ECO:0000259" key="1">
    <source>
        <dbReference type="Pfam" id="PF13655"/>
    </source>
</evidence>
<dbReference type="EMBL" id="MF101440">
    <property type="protein sequence ID" value="ARW65976.1"/>
    <property type="molecule type" value="Genomic_DNA"/>
</dbReference>
<dbReference type="Pfam" id="PF13655">
    <property type="entry name" value="RVT_N"/>
    <property type="match status" value="1"/>
</dbReference>
<dbReference type="RefSeq" id="YP_009396790.1">
    <property type="nucleotide sequence ID" value="NC_035284.1"/>
</dbReference>
<evidence type="ECO:0000313" key="2">
    <source>
        <dbReference type="EMBL" id="ARW65976.1"/>
    </source>
</evidence>
<dbReference type="GeneID" id="33359048"/>
<feature type="domain" description="Reverse transcriptase N-terminal" evidence="1">
    <location>
        <begin position="19"/>
        <end position="71"/>
    </location>
</feature>
<geneLocation type="chloroplast" evidence="2"/>
<dbReference type="InterPro" id="IPR025960">
    <property type="entry name" value="RVT_N"/>
</dbReference>
<gene>
    <name evidence="2" type="primary">ConsOrf5</name>
</gene>
<reference evidence="2" key="1">
    <citation type="journal article" date="2017" name="J. Phycol.">
        <title>Analysis of chloroplast genomes and a supermatrix inform reclassification of the Rhodomelaceae (Rhodophyta).</title>
        <authorList>
            <person name="Diaz-Tapia P."/>
            <person name="Maggs C.A."/>
            <person name="West J.A."/>
            <person name="Verbruggen H."/>
        </authorList>
    </citation>
    <scope>NUCLEOTIDE SEQUENCE</scope>
    <source>
        <strain evidence="2">PD949</strain>
    </source>
</reference>
<proteinExistence type="predicted"/>
<accession>A0A1Z1MJ48</accession>
<organism evidence="2">
    <name type="scientific">Ophidocladus simpliciusculus</name>
    <dbReference type="NCBI Taxonomy" id="1261574"/>
    <lineage>
        <taxon>Eukaryota</taxon>
        <taxon>Rhodophyta</taxon>
        <taxon>Florideophyceae</taxon>
        <taxon>Rhodymeniophycidae</taxon>
        <taxon>Ceramiales</taxon>
        <taxon>Rhodomelaceae</taxon>
        <taxon>Herposiphonieae</taxon>
        <taxon>Ophidocladus</taxon>
    </lineage>
</organism>
<keyword evidence="2" id="KW-0150">Chloroplast</keyword>
<name>A0A1Z1MJ48_9FLOR</name>
<keyword evidence="2" id="KW-0934">Plastid</keyword>
<protein>
    <recommendedName>
        <fullName evidence="1">Reverse transcriptase N-terminal domain-containing protein</fullName>
    </recommendedName>
</protein>
<sequence>MYTKNSYSNYNILDQNSHWTNFSWDKIKFRVLMIQKQIYVATKKYDWKYVYKLQKYLINSNEAKILAIKNTIQCISQYYYHHEINTNIFNDCKKFYIFKLLFYIHTIKNKTIKTILEKAKQYLIVTTITPICKAKLSKYVYKYFLINTTRTNLFLQIRNNYINKYSCKKNMIINFIISKLRSYNYVNKLIKNWLYQENFNEIYNHYDLNIIRYKEKNDIKLSTKKFIRLLLQIIYIDFHWYLFNIIKDEYNFFKFISNQHIKQINNYNNSLIIFNYLIEKMLYRKILYGYKKINLLLDKKQMLYRIKAVYQKYYINISSFIYLNHKLYCNNIINHFIYYWIKKQKNIQAYSLFKVSNLQGINKFLNISIYYSNIKKYCCNYI</sequence>